<reference evidence="2 3" key="1">
    <citation type="journal article" date="2019" name="Nat. Ecol. Evol.">
        <title>Megaphylogeny resolves global patterns of mushroom evolution.</title>
        <authorList>
            <person name="Varga T."/>
            <person name="Krizsan K."/>
            <person name="Foldi C."/>
            <person name="Dima B."/>
            <person name="Sanchez-Garcia M."/>
            <person name="Sanchez-Ramirez S."/>
            <person name="Szollosi G.J."/>
            <person name="Szarkandi J.G."/>
            <person name="Papp V."/>
            <person name="Albert L."/>
            <person name="Andreopoulos W."/>
            <person name="Angelini C."/>
            <person name="Antonin V."/>
            <person name="Barry K.W."/>
            <person name="Bougher N.L."/>
            <person name="Buchanan P."/>
            <person name="Buyck B."/>
            <person name="Bense V."/>
            <person name="Catcheside P."/>
            <person name="Chovatia M."/>
            <person name="Cooper J."/>
            <person name="Damon W."/>
            <person name="Desjardin D."/>
            <person name="Finy P."/>
            <person name="Geml J."/>
            <person name="Haridas S."/>
            <person name="Hughes K."/>
            <person name="Justo A."/>
            <person name="Karasinski D."/>
            <person name="Kautmanova I."/>
            <person name="Kiss B."/>
            <person name="Kocsube S."/>
            <person name="Kotiranta H."/>
            <person name="LaButti K.M."/>
            <person name="Lechner B.E."/>
            <person name="Liimatainen K."/>
            <person name="Lipzen A."/>
            <person name="Lukacs Z."/>
            <person name="Mihaltcheva S."/>
            <person name="Morgado L.N."/>
            <person name="Niskanen T."/>
            <person name="Noordeloos M.E."/>
            <person name="Ohm R.A."/>
            <person name="Ortiz-Santana B."/>
            <person name="Ovrebo C."/>
            <person name="Racz N."/>
            <person name="Riley R."/>
            <person name="Savchenko A."/>
            <person name="Shiryaev A."/>
            <person name="Soop K."/>
            <person name="Spirin V."/>
            <person name="Szebenyi C."/>
            <person name="Tomsovsky M."/>
            <person name="Tulloss R.E."/>
            <person name="Uehling J."/>
            <person name="Grigoriev I.V."/>
            <person name="Vagvolgyi C."/>
            <person name="Papp T."/>
            <person name="Martin F.M."/>
            <person name="Miettinen O."/>
            <person name="Hibbett D.S."/>
            <person name="Nagy L.G."/>
        </authorList>
    </citation>
    <scope>NUCLEOTIDE SEQUENCE [LARGE SCALE GENOMIC DNA]</scope>
    <source>
        <strain evidence="2 3">CBS 121175</strain>
    </source>
</reference>
<feature type="region of interest" description="Disordered" evidence="1">
    <location>
        <begin position="386"/>
        <end position="424"/>
    </location>
</feature>
<evidence type="ECO:0000313" key="2">
    <source>
        <dbReference type="EMBL" id="TFK25850.1"/>
    </source>
</evidence>
<dbReference type="OrthoDB" id="552194at2759"/>
<evidence type="ECO:0000313" key="3">
    <source>
        <dbReference type="Proteomes" id="UP000307440"/>
    </source>
</evidence>
<name>A0A5C3L087_COPMA</name>
<proteinExistence type="predicted"/>
<accession>A0A5C3L087</accession>
<dbReference type="GO" id="GO:0003684">
    <property type="term" value="F:damaged DNA binding"/>
    <property type="evidence" value="ECO:0007669"/>
    <property type="project" value="TreeGrafter"/>
</dbReference>
<dbReference type="AlphaFoldDB" id="A0A5C3L087"/>
<feature type="region of interest" description="Disordered" evidence="1">
    <location>
        <begin position="771"/>
        <end position="971"/>
    </location>
</feature>
<feature type="region of interest" description="Disordered" evidence="1">
    <location>
        <begin position="450"/>
        <end position="471"/>
    </location>
</feature>
<feature type="compositionally biased region" description="Acidic residues" evidence="1">
    <location>
        <begin position="841"/>
        <end position="858"/>
    </location>
</feature>
<gene>
    <name evidence="2" type="ORF">FA15DRAFT_668017</name>
</gene>
<dbReference type="Proteomes" id="UP000307440">
    <property type="component" value="Unassembled WGS sequence"/>
</dbReference>
<evidence type="ECO:0000256" key="1">
    <source>
        <dbReference type="SAM" id="MobiDB-lite"/>
    </source>
</evidence>
<protein>
    <recommendedName>
        <fullName evidence="4">FHA domain-containing protein</fullName>
    </recommendedName>
</protein>
<feature type="compositionally biased region" description="Polar residues" evidence="1">
    <location>
        <begin position="651"/>
        <end position="664"/>
    </location>
</feature>
<feature type="compositionally biased region" description="Low complexity" evidence="1">
    <location>
        <begin position="667"/>
        <end position="676"/>
    </location>
</feature>
<dbReference type="EMBL" id="ML210181">
    <property type="protein sequence ID" value="TFK25850.1"/>
    <property type="molecule type" value="Genomic_DNA"/>
</dbReference>
<feature type="region of interest" description="Disordered" evidence="1">
    <location>
        <begin position="530"/>
        <end position="689"/>
    </location>
</feature>
<sequence length="971" mass="105893">MWLVTAPFDGELNNGNVQKTKLLKTNSTYILGRKGVDLILNSKRVSREHGEFHVGSFSTEQAANPAFIPTLTYANKAKTLSVQRGIDALTVEQGVPKELRDGDVLAIVAGGGFTIRVEWRPICCLSSASRGRLPVSQDSCASLGIHFSLDHKPEVTHHLTPTYAATPTIATSLISSCQLVTPEWLQEVVRLGSLPRDCSPSEGVPLEQTFFLPPTTKYRPTFSPALSSPHKVPKVWEPTEERLNLFHKYRFLCVGEKTRELPLEIRTLISRGKGTLEVFDAQSGVTKFQKALIRGRAKEGKSLVLLGDETIVSAAVGSDVWNELNREAKQFGLKFVSPDKLVEVVLNVDTSALHSDPCPVPVEASAETMQTPAEPAVQPVLPMPEISESTQDEPPPARSIRRPTRRASRQASVEPSVTTQPKPQTIDLLDLDALLEAQEEKPRPRRLLTRRAATSATRAEDTSGILTPAPAVPEPPTPMLLDFDALAAAAPRATRLKRRLRSVSVDPEPQTVVEDTYKEPPLKKFKALFDASDPQHLQETESPAILEDTMDRFEETTTSLSQTQSQTQSKTQRGGRIGAGGFSLSALREEEEESMMGTSLVPNGNDGTAKKRSLADIDEDVEMDDIADPPLEEQPRKKRATEANRVVSGGANPTTAQSGTTSKPPSKAGTVGAKGAKGSKDAKGADIGKPDEDVEFLKAIASTKKGKKREDEFDRDFNKLKIAKPDLNDGEPEKEWAVLADFGDDSRVRGNFMTICEMDVFKDKNGARIRARAGPVGDHPDWQGQPNFKKFKKKVASDSRPKIDLYANDGDSMGSSYWNESSPQPKTQKARSKQRVRTLEALDEDQALSDLQSDDPEEGPPPTKKGRSRAGSAKPGSRAGSSQPTAKSTRPGGKNKAQKQPLFLNDDDESQSQTLGSLSILSVDDSDVEVAPKKRKAPAPAKTAAPTRQARSRRPVRVLDDSDDDALFEGF</sequence>
<feature type="compositionally biased region" description="Basic residues" evidence="1">
    <location>
        <begin position="399"/>
        <end position="408"/>
    </location>
</feature>
<dbReference type="PANTHER" id="PTHR12162">
    <property type="entry name" value="NIBRIN-RELATED"/>
    <property type="match status" value="1"/>
</dbReference>
<feature type="compositionally biased region" description="Acidic residues" evidence="1">
    <location>
        <begin position="616"/>
        <end position="631"/>
    </location>
</feature>
<dbReference type="GO" id="GO:0007095">
    <property type="term" value="P:mitotic G2 DNA damage checkpoint signaling"/>
    <property type="evidence" value="ECO:0007669"/>
    <property type="project" value="InterPro"/>
</dbReference>
<dbReference type="PANTHER" id="PTHR12162:SF0">
    <property type="entry name" value="NIBRIN"/>
    <property type="match status" value="1"/>
</dbReference>
<dbReference type="InterPro" id="IPR008984">
    <property type="entry name" value="SMAD_FHA_dom_sf"/>
</dbReference>
<evidence type="ECO:0008006" key="4">
    <source>
        <dbReference type="Google" id="ProtNLM"/>
    </source>
</evidence>
<dbReference type="GO" id="GO:0000724">
    <property type="term" value="P:double-strand break repair via homologous recombination"/>
    <property type="evidence" value="ECO:0007669"/>
    <property type="project" value="TreeGrafter"/>
</dbReference>
<organism evidence="2 3">
    <name type="scientific">Coprinopsis marcescibilis</name>
    <name type="common">Agaric fungus</name>
    <name type="synonym">Psathyrella marcescibilis</name>
    <dbReference type="NCBI Taxonomy" id="230819"/>
    <lineage>
        <taxon>Eukaryota</taxon>
        <taxon>Fungi</taxon>
        <taxon>Dikarya</taxon>
        <taxon>Basidiomycota</taxon>
        <taxon>Agaricomycotina</taxon>
        <taxon>Agaricomycetes</taxon>
        <taxon>Agaricomycetidae</taxon>
        <taxon>Agaricales</taxon>
        <taxon>Agaricineae</taxon>
        <taxon>Psathyrellaceae</taxon>
        <taxon>Coprinopsis</taxon>
    </lineage>
</organism>
<keyword evidence="3" id="KW-1185">Reference proteome</keyword>
<feature type="compositionally biased region" description="Low complexity" evidence="1">
    <location>
        <begin position="556"/>
        <end position="572"/>
    </location>
</feature>
<feature type="compositionally biased region" description="Acidic residues" evidence="1">
    <location>
        <begin position="961"/>
        <end position="971"/>
    </location>
</feature>
<dbReference type="SUPFAM" id="SSF49879">
    <property type="entry name" value="SMAD/FHA domain"/>
    <property type="match status" value="1"/>
</dbReference>
<feature type="compositionally biased region" description="Polar residues" evidence="1">
    <location>
        <begin position="413"/>
        <end position="423"/>
    </location>
</feature>
<feature type="compositionally biased region" description="Basic and acidic residues" evidence="1">
    <location>
        <begin position="678"/>
        <end position="689"/>
    </location>
</feature>
<dbReference type="GO" id="GO:0030870">
    <property type="term" value="C:Mre11 complex"/>
    <property type="evidence" value="ECO:0007669"/>
    <property type="project" value="InterPro"/>
</dbReference>
<dbReference type="InterPro" id="IPR040227">
    <property type="entry name" value="Nibrin-rel"/>
</dbReference>
<feature type="compositionally biased region" description="Polar residues" evidence="1">
    <location>
        <begin position="813"/>
        <end position="827"/>
    </location>
</feature>
<feature type="compositionally biased region" description="Low complexity" evidence="1">
    <location>
        <begin position="938"/>
        <end position="948"/>
    </location>
</feature>
<feature type="compositionally biased region" description="Polar residues" evidence="1">
    <location>
        <begin position="879"/>
        <end position="888"/>
    </location>
</feature>
<feature type="compositionally biased region" description="Polar residues" evidence="1">
    <location>
        <begin position="596"/>
        <end position="606"/>
    </location>
</feature>